<evidence type="ECO:0000313" key="6">
    <source>
        <dbReference type="Proteomes" id="UP001175271"/>
    </source>
</evidence>
<evidence type="ECO:0000256" key="3">
    <source>
        <dbReference type="SAM" id="MobiDB-lite"/>
    </source>
</evidence>
<feature type="compositionally biased region" description="Polar residues" evidence="3">
    <location>
        <begin position="391"/>
        <end position="402"/>
    </location>
</feature>
<feature type="compositionally biased region" description="Polar residues" evidence="3">
    <location>
        <begin position="522"/>
        <end position="533"/>
    </location>
</feature>
<protein>
    <recommendedName>
        <fullName evidence="4">C3H1-type domain-containing protein</fullName>
    </recommendedName>
</protein>
<feature type="domain" description="C3H1-type" evidence="4">
    <location>
        <begin position="926"/>
        <end position="953"/>
    </location>
</feature>
<feature type="zinc finger region" description="C3H1-type" evidence="2">
    <location>
        <begin position="841"/>
        <end position="869"/>
    </location>
</feature>
<dbReference type="PANTHER" id="PTHR23102">
    <property type="entry name" value="CLEAVAGE AND POLYADENYLATION SPECIFICITY FACTOR SUBUNIT 4-RELATED"/>
    <property type="match status" value="1"/>
</dbReference>
<evidence type="ECO:0000256" key="2">
    <source>
        <dbReference type="PROSITE-ProRule" id="PRU00723"/>
    </source>
</evidence>
<evidence type="ECO:0000256" key="1">
    <source>
        <dbReference type="ARBA" id="ARBA00022737"/>
    </source>
</evidence>
<keyword evidence="2" id="KW-0479">Metal-binding</keyword>
<evidence type="ECO:0000313" key="5">
    <source>
        <dbReference type="EMBL" id="KAK0400711.1"/>
    </source>
</evidence>
<feature type="domain" description="C3H1-type" evidence="4">
    <location>
        <begin position="841"/>
        <end position="869"/>
    </location>
</feature>
<name>A0AA39LK60_9BILA</name>
<feature type="compositionally biased region" description="Basic residues" evidence="3">
    <location>
        <begin position="1"/>
        <end position="10"/>
    </location>
</feature>
<gene>
    <name evidence="5" type="ORF">QR680_015412</name>
</gene>
<dbReference type="GO" id="GO:0008270">
    <property type="term" value="F:zinc ion binding"/>
    <property type="evidence" value="ECO:0007669"/>
    <property type="project" value="UniProtKB-KW"/>
</dbReference>
<feature type="compositionally biased region" description="Acidic residues" evidence="3">
    <location>
        <begin position="356"/>
        <end position="368"/>
    </location>
</feature>
<evidence type="ECO:0000259" key="4">
    <source>
        <dbReference type="PROSITE" id="PS50103"/>
    </source>
</evidence>
<feature type="compositionally biased region" description="Low complexity" evidence="3">
    <location>
        <begin position="381"/>
        <end position="390"/>
    </location>
</feature>
<feature type="region of interest" description="Disordered" evidence="3">
    <location>
        <begin position="656"/>
        <end position="677"/>
    </location>
</feature>
<dbReference type="PANTHER" id="PTHR23102:SF24">
    <property type="entry name" value="CLEAVAGE AND POLYADENYLATION SPECIFICITY FACTOR SUBUNIT 4"/>
    <property type="match status" value="1"/>
</dbReference>
<accession>A0AA39LK60</accession>
<feature type="region of interest" description="Disordered" evidence="3">
    <location>
        <begin position="337"/>
        <end position="402"/>
    </location>
</feature>
<dbReference type="GO" id="GO:0003723">
    <property type="term" value="F:RNA binding"/>
    <property type="evidence" value="ECO:0007669"/>
    <property type="project" value="InterPro"/>
</dbReference>
<dbReference type="SMART" id="SM00356">
    <property type="entry name" value="ZnF_C3H1"/>
    <property type="match status" value="4"/>
</dbReference>
<organism evidence="5 6">
    <name type="scientific">Steinernema hermaphroditum</name>
    <dbReference type="NCBI Taxonomy" id="289476"/>
    <lineage>
        <taxon>Eukaryota</taxon>
        <taxon>Metazoa</taxon>
        <taxon>Ecdysozoa</taxon>
        <taxon>Nematoda</taxon>
        <taxon>Chromadorea</taxon>
        <taxon>Rhabditida</taxon>
        <taxon>Tylenchina</taxon>
        <taxon>Panagrolaimomorpha</taxon>
        <taxon>Strongyloidoidea</taxon>
        <taxon>Steinernematidae</taxon>
        <taxon>Steinernema</taxon>
    </lineage>
</organism>
<proteinExistence type="predicted"/>
<dbReference type="EMBL" id="JAUCMV010000004">
    <property type="protein sequence ID" value="KAK0400711.1"/>
    <property type="molecule type" value="Genomic_DNA"/>
</dbReference>
<keyword evidence="2" id="KW-0862">Zinc</keyword>
<feature type="region of interest" description="Disordered" evidence="3">
    <location>
        <begin position="691"/>
        <end position="714"/>
    </location>
</feature>
<feature type="region of interest" description="Disordered" evidence="3">
    <location>
        <begin position="309"/>
        <end position="328"/>
    </location>
</feature>
<comment type="caution">
    <text evidence="5">The sequence shown here is derived from an EMBL/GenBank/DDBJ whole genome shotgun (WGS) entry which is preliminary data.</text>
</comment>
<dbReference type="InterPro" id="IPR045348">
    <property type="entry name" value="CPSF4/Yth1"/>
</dbReference>
<keyword evidence="2" id="KW-0863">Zinc-finger</keyword>
<feature type="domain" description="C3H1-type" evidence="4">
    <location>
        <begin position="899"/>
        <end position="925"/>
    </location>
</feature>
<feature type="region of interest" description="Disordered" evidence="3">
    <location>
        <begin position="1"/>
        <end position="68"/>
    </location>
</feature>
<feature type="compositionally biased region" description="Acidic residues" evidence="3">
    <location>
        <begin position="272"/>
        <end position="283"/>
    </location>
</feature>
<feature type="zinc finger region" description="C3H1-type" evidence="2">
    <location>
        <begin position="926"/>
        <end position="953"/>
    </location>
</feature>
<feature type="region of interest" description="Disordered" evidence="3">
    <location>
        <begin position="262"/>
        <end position="302"/>
    </location>
</feature>
<sequence length="975" mass="108927">MSRRSSRRSRWGSTCQNPSASYYSSGYAPPMYHHRPEPFDPGAYRPPVSRHEPYHPSPSDYDPEPYGFNFTPPQEPISFFNAQVAPPTRFPNIEMAAATSAYPRSHFPNPEYPSTSSSETYNLTVQVDRNSTRRVDVPRTMEVVRDVHVPIEARRPEESRVVNAQRVSQRQEEAVRALVEMKREEDGSKEAPIQLDDSEERCVKSECIEDLENHVAVDVKTENGEVPVRVLKSEYCRCCGTPRRLTVMLSCHPKKEAEAKEIDLHGTADDPIVIDDDPEDDEIPAQVEDTPESPPPEVEAVEEPVRIPLTPMRCPSPDQLQQALWQMHRQQEEVWGSAYSNLGPPGDPSSESSLIDADDDGMLPDSDNDPYFTESSDSDSEQPQPSSSSSYTDQPSIPKPSSSYQVINMSVLAAIVKRRLLDINNSMSPGTIYASVTADESFDEVMQALHLEQTKIIITVKRRKNSEVVEVPERTPPPNDAIEVAVKKPSSKKRSRQSRSPDNKSKKKRITGPFELKPTKTKCYSASRRNSLASEDEPQPSEVCPEPSPDSGRPDSPSPESRSLSPASEARALALATLRRPAVSTPPIVPSSPTPEPVPSTMEDIPLPPKEPEPQEPVQEEEILPPPPPPPELDDHDMDNSAVVDMDVEVEVDDEQPAKQAPLENAHHIPTIGSRTTNHINLLTRQLRGNNISIPLEPPPPPPKSSETSQLEEDIKATTKRRILTGNVHEDDLPPNCPRPQQALGRTFPTKVRVVVEDDGEHSDSNNHNQENYYRPKIDGLRKVASESQMAEKGRNGPKFLPPWALKRLETQNTNGVPSQAPPPKCFGNRTMRVINGKRVFSDQNTCYEYAEKGVCTAGIFCRFGHGEEDTTEKKICAKMLRGQCRGDRGCQLHHNLPPHQMPICDFYLRHSCNSDKCCFVHVRHSEDKAPCDEFNRGTCQSGDSCPKPHRYIYRTVKLRGEFPPSATDGAPLER</sequence>
<keyword evidence="1" id="KW-0677">Repeat</keyword>
<reference evidence="5" key="1">
    <citation type="submission" date="2023-06" db="EMBL/GenBank/DDBJ databases">
        <title>Genomic analysis of the entomopathogenic nematode Steinernema hermaphroditum.</title>
        <authorList>
            <person name="Schwarz E.M."/>
            <person name="Heppert J.K."/>
            <person name="Baniya A."/>
            <person name="Schwartz H.T."/>
            <person name="Tan C.-H."/>
            <person name="Antoshechkin I."/>
            <person name="Sternberg P.W."/>
            <person name="Goodrich-Blair H."/>
            <person name="Dillman A.R."/>
        </authorList>
    </citation>
    <scope>NUCLEOTIDE SEQUENCE</scope>
    <source>
        <strain evidence="5">PS9179</strain>
        <tissue evidence="5">Whole animal</tissue>
    </source>
</reference>
<dbReference type="InterPro" id="IPR000571">
    <property type="entry name" value="Znf_CCCH"/>
</dbReference>
<feature type="compositionally biased region" description="Low complexity" evidence="3">
    <location>
        <begin position="549"/>
        <end position="586"/>
    </location>
</feature>
<feature type="zinc finger region" description="C3H1-type" evidence="2">
    <location>
        <begin position="899"/>
        <end position="925"/>
    </location>
</feature>
<dbReference type="Gene3D" id="4.10.1000.10">
    <property type="entry name" value="Zinc finger, CCCH-type"/>
    <property type="match status" value="1"/>
</dbReference>
<feature type="compositionally biased region" description="Low complexity" evidence="3">
    <location>
        <begin position="18"/>
        <end position="31"/>
    </location>
</feature>
<feature type="compositionally biased region" description="Pro residues" evidence="3">
    <location>
        <begin position="587"/>
        <end position="598"/>
    </location>
</feature>
<keyword evidence="6" id="KW-1185">Reference proteome</keyword>
<dbReference type="PROSITE" id="PS50103">
    <property type="entry name" value="ZF_C3H1"/>
    <property type="match status" value="3"/>
</dbReference>
<feature type="region of interest" description="Disordered" evidence="3">
    <location>
        <begin position="464"/>
        <end position="638"/>
    </location>
</feature>
<dbReference type="Proteomes" id="UP001175271">
    <property type="component" value="Unassembled WGS sequence"/>
</dbReference>
<dbReference type="AlphaFoldDB" id="A0AA39LK60"/>